<feature type="compositionally biased region" description="Basic and acidic residues" evidence="1">
    <location>
        <begin position="101"/>
        <end position="113"/>
    </location>
</feature>
<proteinExistence type="predicted"/>
<accession>A0AA97L9X4</accession>
<protein>
    <submittedName>
        <fullName evidence="3">Translation initiation factor IF-2-like</fullName>
    </submittedName>
</protein>
<reference evidence="3" key="1">
    <citation type="submission" date="2025-08" db="UniProtKB">
        <authorList>
            <consortium name="RefSeq"/>
        </authorList>
    </citation>
    <scope>IDENTIFICATION</scope>
    <source>
        <tissue evidence="3">Blood</tissue>
    </source>
</reference>
<feature type="compositionally biased region" description="Pro residues" evidence="1">
    <location>
        <begin position="48"/>
        <end position="64"/>
    </location>
</feature>
<dbReference type="RefSeq" id="XP_054847624.1">
    <property type="nucleotide sequence ID" value="XM_054991649.1"/>
</dbReference>
<feature type="region of interest" description="Disordered" evidence="1">
    <location>
        <begin position="1"/>
        <end position="182"/>
    </location>
</feature>
<evidence type="ECO:0000256" key="1">
    <source>
        <dbReference type="SAM" id="MobiDB-lite"/>
    </source>
</evidence>
<sequence length="302" mass="30918">MLNRGACRGFESQTTTPPLPLANGALCSLTAQPGAGGPGPTSGQAPESAPPCPARPREAPPPSSGTPAAEQRPQRPPGRPRACSGRGARVAPAAAWPARALPERGTERGEDSRAAPSPSSARPRPARAAGCLRRREGSPCARARPAQQWSRPAPPPRPDGRSRALKSASPAAPAPFAPSRLLRRGETDGALLGSTSQPAEGIPHSKRKKRCCCCRHSWTWPQPAIWGLQPRPLALEGGLLLRAFLSLCGSSVLSWALTTEDGGLPRVGSAGPFGGGGGTGASLLETSSGAACQNGPFATSFG</sequence>
<organism evidence="2 3">
    <name type="scientific">Eublepharis macularius</name>
    <name type="common">Leopard gecko</name>
    <name type="synonym">Cyrtodactylus macularius</name>
    <dbReference type="NCBI Taxonomy" id="481883"/>
    <lineage>
        <taxon>Eukaryota</taxon>
        <taxon>Metazoa</taxon>
        <taxon>Chordata</taxon>
        <taxon>Craniata</taxon>
        <taxon>Vertebrata</taxon>
        <taxon>Euteleostomi</taxon>
        <taxon>Lepidosauria</taxon>
        <taxon>Squamata</taxon>
        <taxon>Bifurcata</taxon>
        <taxon>Gekkota</taxon>
        <taxon>Eublepharidae</taxon>
        <taxon>Eublepharinae</taxon>
        <taxon>Eublepharis</taxon>
    </lineage>
</organism>
<dbReference type="Proteomes" id="UP001190640">
    <property type="component" value="Chromosome 11"/>
</dbReference>
<feature type="compositionally biased region" description="Low complexity" evidence="1">
    <location>
        <begin position="86"/>
        <end position="100"/>
    </location>
</feature>
<name>A0AA97L9X4_EUBMA</name>
<evidence type="ECO:0000313" key="2">
    <source>
        <dbReference type="Proteomes" id="UP001190640"/>
    </source>
</evidence>
<keyword evidence="2" id="KW-1185">Reference proteome</keyword>
<evidence type="ECO:0000313" key="3">
    <source>
        <dbReference type="RefSeq" id="XP_054847624.1"/>
    </source>
</evidence>
<dbReference type="KEGG" id="emc:129337724"/>
<feature type="compositionally biased region" description="Low complexity" evidence="1">
    <location>
        <begin position="114"/>
        <end position="129"/>
    </location>
</feature>
<dbReference type="AlphaFoldDB" id="A0AA97L9X4"/>
<dbReference type="GeneID" id="129337724"/>
<gene>
    <name evidence="3" type="primary">LOC129337724</name>
</gene>